<dbReference type="EMBL" id="SBII01000016">
    <property type="protein sequence ID" value="RWW91871.1"/>
    <property type="molecule type" value="Genomic_DNA"/>
</dbReference>
<evidence type="ECO:0000313" key="2">
    <source>
        <dbReference type="Proteomes" id="UP000287527"/>
    </source>
</evidence>
<sequence length="94" mass="11017">MREALNDRFDKVQRRIYIGDGQTNETTYIYTDAEDQDEYLDDTLWLYTEAETADTGLDFIVYVPEEIYTNQIHALHSLIKLYKAGGKRYAILTI</sequence>
<dbReference type="AlphaFoldDB" id="A0A3S4ST70"/>
<comment type="caution">
    <text evidence="1">The sequence shown here is derived from an EMBL/GenBank/DDBJ whole genome shotgun (WGS) entry which is preliminary data.</text>
</comment>
<keyword evidence="2" id="KW-1185">Reference proteome</keyword>
<dbReference type="OrthoDB" id="1072575at2"/>
<organism evidence="1 2">
    <name type="scientific">Flavobacterium cerinum</name>
    <dbReference type="NCBI Taxonomy" id="2502784"/>
    <lineage>
        <taxon>Bacteria</taxon>
        <taxon>Pseudomonadati</taxon>
        <taxon>Bacteroidota</taxon>
        <taxon>Flavobacteriia</taxon>
        <taxon>Flavobacteriales</taxon>
        <taxon>Flavobacteriaceae</taxon>
        <taxon>Flavobacterium</taxon>
    </lineage>
</organism>
<reference evidence="1 2" key="1">
    <citation type="submission" date="2019-01" db="EMBL/GenBank/DDBJ databases">
        <title>Flavobacterium sp. nov.,isolated from freshwater.</title>
        <authorList>
            <person name="Zhang R."/>
            <person name="Du Z.-J."/>
        </authorList>
    </citation>
    <scope>NUCLEOTIDE SEQUENCE [LARGE SCALE GENOMIC DNA]</scope>
    <source>
        <strain evidence="1 2">1E403</strain>
    </source>
</reference>
<gene>
    <name evidence="1" type="ORF">EPI11_17670</name>
</gene>
<protein>
    <submittedName>
        <fullName evidence="1">Uncharacterized protein</fullName>
    </submittedName>
</protein>
<name>A0A3S4ST70_9FLAO</name>
<dbReference type="RefSeq" id="WP_128391323.1">
    <property type="nucleotide sequence ID" value="NZ_SBII01000016.1"/>
</dbReference>
<evidence type="ECO:0000313" key="1">
    <source>
        <dbReference type="EMBL" id="RWW91871.1"/>
    </source>
</evidence>
<proteinExistence type="predicted"/>
<dbReference type="Proteomes" id="UP000287527">
    <property type="component" value="Unassembled WGS sequence"/>
</dbReference>
<accession>A0A3S4ST70</accession>